<sequence length="615" mass="67622">MRVDGGLRDPNPRWCIRPLRHHWALLYAAVSSFRHITNMNQVDTYAALQDYLARSDRYRVVALKGAWGTGKTHLWWRMAEAMSGADAVPVYCSLFGKNSMDEVKKALLNETLATISDGAATAQNVLGGVFDKVTKVAGTFIKGAEAVGQLTAGVVGQISGAILERAIESRLVVLDDFERRGRDLDVIATLGLVDYLKTRNCRVLFIFNEQRIGEEKDVEAFAQFREKLIDVELQLEISAEEAYDIAAERRDVPYGEQTRSFFVALGVNNIRVASRVLNVVENVFLNNRQLDEVLLKGTLRAVVTLTAVYFQGVPDAPPFEALVQGTRGFGFVFAESMSEEQRRVREFGVQFLGDVDDGFVGLLRRHLTTGAPLHDEFGAYWEQRAEDLQSVAEREQLTTWLRDVWWNPRVPASVLVQTISGVLPKVATRLTINECQGVYDALVEIDAAQAEEFLNAASKRIRESGTANDIESVRLMPSRGTTLSPLLVTAARDRDAQLNPRPSLAAAVEKVGAGNGYSANEAAVITKATAQEFVEVFRAATVDNLHVILRFWERVGEGDLAVALPHVSSAARQLLHAEPESRLARILARVTHNNPNLLSTVGIPASAGRGTAAGA</sequence>
<name>A0A7W8QBX3_PARAM</name>
<dbReference type="InterPro" id="IPR027417">
    <property type="entry name" value="P-loop_NTPase"/>
</dbReference>
<dbReference type="SUPFAM" id="SSF52540">
    <property type="entry name" value="P-loop containing nucleoside triphosphate hydrolases"/>
    <property type="match status" value="1"/>
</dbReference>
<comment type="caution">
    <text evidence="1">The sequence shown here is derived from an EMBL/GenBank/DDBJ whole genome shotgun (WGS) entry which is preliminary data.</text>
</comment>
<reference evidence="1 2" key="1">
    <citation type="submission" date="2020-08" db="EMBL/GenBank/DDBJ databases">
        <title>Genomic Encyclopedia of Type Strains, Phase IV (KMG-V): Genome sequencing to study the core and pangenomes of soil and plant-associated prokaryotes.</title>
        <authorList>
            <person name="Whitman W."/>
        </authorList>
    </citation>
    <scope>NUCLEOTIDE SEQUENCE [LARGE SCALE GENOMIC DNA]</scope>
    <source>
        <strain evidence="1 2">JPY158</strain>
    </source>
</reference>
<evidence type="ECO:0008006" key="3">
    <source>
        <dbReference type="Google" id="ProtNLM"/>
    </source>
</evidence>
<organism evidence="1 2">
    <name type="scientific">Paraburkholderia atlantica</name>
    <dbReference type="NCBI Taxonomy" id="2654982"/>
    <lineage>
        <taxon>Bacteria</taxon>
        <taxon>Pseudomonadati</taxon>
        <taxon>Pseudomonadota</taxon>
        <taxon>Betaproteobacteria</taxon>
        <taxon>Burkholderiales</taxon>
        <taxon>Burkholderiaceae</taxon>
        <taxon>Paraburkholderia</taxon>
    </lineage>
</organism>
<accession>A0A7W8QBX3</accession>
<dbReference type="Proteomes" id="UP000592780">
    <property type="component" value="Unassembled WGS sequence"/>
</dbReference>
<gene>
    <name evidence="1" type="ORF">HDG40_005639</name>
</gene>
<dbReference type="RefSeq" id="WP_184132058.1">
    <property type="nucleotide sequence ID" value="NZ_JACHDD010000009.1"/>
</dbReference>
<dbReference type="EMBL" id="JACHDD010000009">
    <property type="protein sequence ID" value="MBB5427460.1"/>
    <property type="molecule type" value="Genomic_DNA"/>
</dbReference>
<dbReference type="AlphaFoldDB" id="A0A7W8QBX3"/>
<protein>
    <recommendedName>
        <fullName evidence="3">KAP NTPase domain-containing protein</fullName>
    </recommendedName>
</protein>
<proteinExistence type="predicted"/>
<evidence type="ECO:0000313" key="1">
    <source>
        <dbReference type="EMBL" id="MBB5427460.1"/>
    </source>
</evidence>
<dbReference type="Gene3D" id="3.40.50.300">
    <property type="entry name" value="P-loop containing nucleotide triphosphate hydrolases"/>
    <property type="match status" value="1"/>
</dbReference>
<evidence type="ECO:0000313" key="2">
    <source>
        <dbReference type="Proteomes" id="UP000592780"/>
    </source>
</evidence>
<keyword evidence="2" id="KW-1185">Reference proteome</keyword>